<evidence type="ECO:0000313" key="9">
    <source>
        <dbReference type="Proteomes" id="UP000325315"/>
    </source>
</evidence>
<dbReference type="InterPro" id="IPR013822">
    <property type="entry name" value="Signal_recog_particl_SRP54_hlx"/>
</dbReference>
<comment type="similarity">
    <text evidence="2">Belongs to the GTP-binding SRP family.</text>
</comment>
<dbReference type="InterPro" id="IPR000897">
    <property type="entry name" value="SRP54_GTPase_dom"/>
</dbReference>
<keyword evidence="6" id="KW-0675">Receptor</keyword>
<dbReference type="PANTHER" id="PTHR43134">
    <property type="entry name" value="SIGNAL RECOGNITION PARTICLE RECEPTOR SUBUNIT ALPHA"/>
    <property type="match status" value="1"/>
</dbReference>
<evidence type="ECO:0000256" key="6">
    <source>
        <dbReference type="ARBA" id="ARBA00023170"/>
    </source>
</evidence>
<accession>A0A5B6W255</accession>
<dbReference type="Gene3D" id="3.40.50.300">
    <property type="entry name" value="P-loop containing nucleotide triphosphate hydrolases"/>
    <property type="match status" value="1"/>
</dbReference>
<evidence type="ECO:0000259" key="7">
    <source>
        <dbReference type="PROSITE" id="PS00300"/>
    </source>
</evidence>
<dbReference type="SUPFAM" id="SSF47364">
    <property type="entry name" value="Domain of the SRP/SRP receptor G-proteins"/>
    <property type="match status" value="1"/>
</dbReference>
<dbReference type="Pfam" id="PF00448">
    <property type="entry name" value="SRP54"/>
    <property type="match status" value="2"/>
</dbReference>
<evidence type="ECO:0000256" key="1">
    <source>
        <dbReference type="ARBA" id="ARBA00004170"/>
    </source>
</evidence>
<dbReference type="GO" id="GO:0051301">
    <property type="term" value="P:cell division"/>
    <property type="evidence" value="ECO:0007669"/>
    <property type="project" value="UniProtKB-KW"/>
</dbReference>
<dbReference type="GO" id="GO:0005737">
    <property type="term" value="C:cytoplasm"/>
    <property type="evidence" value="ECO:0007669"/>
    <property type="project" value="UniProtKB-ARBA"/>
</dbReference>
<dbReference type="PROSITE" id="PS00300">
    <property type="entry name" value="SRP54"/>
    <property type="match status" value="1"/>
</dbReference>
<organism evidence="8 9">
    <name type="scientific">Gossypium australe</name>
    <dbReference type="NCBI Taxonomy" id="47621"/>
    <lineage>
        <taxon>Eukaryota</taxon>
        <taxon>Viridiplantae</taxon>
        <taxon>Streptophyta</taxon>
        <taxon>Embryophyta</taxon>
        <taxon>Tracheophyta</taxon>
        <taxon>Spermatophyta</taxon>
        <taxon>Magnoliopsida</taxon>
        <taxon>eudicotyledons</taxon>
        <taxon>Gunneridae</taxon>
        <taxon>Pentapetalae</taxon>
        <taxon>rosids</taxon>
        <taxon>malvids</taxon>
        <taxon>Malvales</taxon>
        <taxon>Malvaceae</taxon>
        <taxon>Malvoideae</taxon>
        <taxon>Gossypium</taxon>
    </lineage>
</organism>
<feature type="domain" description="SRP54-type proteins GTP-binding" evidence="7">
    <location>
        <begin position="470"/>
        <end position="483"/>
    </location>
</feature>
<dbReference type="InterPro" id="IPR027417">
    <property type="entry name" value="P-loop_NTPase"/>
</dbReference>
<keyword evidence="9" id="KW-1185">Reference proteome</keyword>
<dbReference type="GO" id="GO:0016020">
    <property type="term" value="C:membrane"/>
    <property type="evidence" value="ECO:0007669"/>
    <property type="project" value="UniProtKB-SubCell"/>
</dbReference>
<dbReference type="SMART" id="SM00962">
    <property type="entry name" value="SRP54"/>
    <property type="match status" value="1"/>
</dbReference>
<keyword evidence="8" id="KW-0131">Cell cycle</keyword>
<dbReference type="GO" id="GO:0005047">
    <property type="term" value="F:signal recognition particle binding"/>
    <property type="evidence" value="ECO:0007669"/>
    <property type="project" value="TreeGrafter"/>
</dbReference>
<reference evidence="9" key="1">
    <citation type="journal article" date="2019" name="Plant Biotechnol. J.">
        <title>Genome sequencing of the Australian wild diploid species Gossypium australe highlights disease resistance and delayed gland morphogenesis.</title>
        <authorList>
            <person name="Cai Y."/>
            <person name="Cai X."/>
            <person name="Wang Q."/>
            <person name="Wang P."/>
            <person name="Zhang Y."/>
            <person name="Cai C."/>
            <person name="Xu Y."/>
            <person name="Wang K."/>
            <person name="Zhou Z."/>
            <person name="Wang C."/>
            <person name="Geng S."/>
            <person name="Li B."/>
            <person name="Dong Q."/>
            <person name="Hou Y."/>
            <person name="Wang H."/>
            <person name="Ai P."/>
            <person name="Liu Z."/>
            <person name="Yi F."/>
            <person name="Sun M."/>
            <person name="An G."/>
            <person name="Cheng J."/>
            <person name="Zhang Y."/>
            <person name="Shi Q."/>
            <person name="Xie Y."/>
            <person name="Shi X."/>
            <person name="Chang Y."/>
            <person name="Huang F."/>
            <person name="Chen Y."/>
            <person name="Hong S."/>
            <person name="Mi L."/>
            <person name="Sun Q."/>
            <person name="Zhang L."/>
            <person name="Zhou B."/>
            <person name="Peng R."/>
            <person name="Zhang X."/>
            <person name="Liu F."/>
        </authorList>
    </citation>
    <scope>NUCLEOTIDE SEQUENCE [LARGE SCALE GENOMIC DNA]</scope>
    <source>
        <strain evidence="9">cv. PA1801</strain>
    </source>
</reference>
<dbReference type="OrthoDB" id="1727884at2759"/>
<keyword evidence="3" id="KW-0547">Nucleotide-binding</keyword>
<name>A0A5B6W255_9ROSI</name>
<keyword evidence="4" id="KW-0342">GTP-binding</keyword>
<gene>
    <name evidence="8" type="ORF">EPI10_025504</name>
</gene>
<dbReference type="FunFam" id="1.20.120.140:FF:000006">
    <property type="entry name" value="Cell division FtsY, chloroplastic-like protein"/>
    <property type="match status" value="1"/>
</dbReference>
<evidence type="ECO:0000256" key="3">
    <source>
        <dbReference type="ARBA" id="ARBA00022741"/>
    </source>
</evidence>
<keyword evidence="5" id="KW-0472">Membrane</keyword>
<dbReference type="EMBL" id="SMMG02000005">
    <property type="protein sequence ID" value="KAA3475304.1"/>
    <property type="molecule type" value="Genomic_DNA"/>
</dbReference>
<comment type="subcellular location">
    <subcellularLocation>
        <location evidence="1">Membrane</location>
        <topology evidence="1">Peripheral membrane protein</topology>
    </subcellularLocation>
</comment>
<evidence type="ECO:0000256" key="4">
    <source>
        <dbReference type="ARBA" id="ARBA00023134"/>
    </source>
</evidence>
<dbReference type="GO" id="GO:0006614">
    <property type="term" value="P:SRP-dependent cotranslational protein targeting to membrane"/>
    <property type="evidence" value="ECO:0007669"/>
    <property type="project" value="InterPro"/>
</dbReference>
<sequence>MLSTPSPSLHLTQFSLPRAVEMASSTQFSLTFKPSPSPLFPNFPRTQFCPFTTARPIASRFKVLASQTGFFTRLGRLIKEKAKSDVEKIFSGFSKTRDNLAVIDELLLYWNLADTDRVLDELEEALLVSDFGPRITIKIVERLREDILSGKLKSGSEIKDTLKKSVLDLLTTKGSNTELRLGFRKPAVIMIVGVNGGGKTTSLGEAKMQCLNCYRVKGVKIWEWGSVGKLAYRLKNEGAKAFMVINMLIHKWFLHVIFSYSLRSWQILMAAGDTFRAAASDQLEIWAERTGCEIVVAEKENAKASSVLSQAVKRGKEQGFDVVLCDTSGRLHTNYSLMEELIACKKAVEKVVRGAPNHVSPDMKMGDFLISVSMEILLVLDGNTGLNMLPQARDCINIQFLCQVVGITGFILTKLDGSARGGCVVSSLKPASLCFWGERWEGVRVAFELSVHILSMFLPQVSVVDELGIPVKFVGVGEGVEDLQPFDAEAFVNAIFS</sequence>
<dbReference type="Gene3D" id="1.20.120.140">
    <property type="entry name" value="Signal recognition particle SRP54, nucleotide-binding domain"/>
    <property type="match status" value="1"/>
</dbReference>
<dbReference type="InterPro" id="IPR042101">
    <property type="entry name" value="SRP54_N_sf"/>
</dbReference>
<evidence type="ECO:0000256" key="5">
    <source>
        <dbReference type="ARBA" id="ARBA00023136"/>
    </source>
</evidence>
<evidence type="ECO:0000256" key="2">
    <source>
        <dbReference type="ARBA" id="ARBA00008531"/>
    </source>
</evidence>
<dbReference type="AlphaFoldDB" id="A0A5B6W255"/>
<dbReference type="PANTHER" id="PTHR43134:SF7">
    <property type="entry name" value="CELL DIVISION PROTEIN FTSY HOMOLOG, CHLOROPLASTIC"/>
    <property type="match status" value="1"/>
</dbReference>
<dbReference type="SUPFAM" id="SSF52540">
    <property type="entry name" value="P-loop containing nucleoside triphosphate hydrolases"/>
    <property type="match status" value="1"/>
</dbReference>
<proteinExistence type="inferred from homology"/>
<dbReference type="GO" id="GO:0005525">
    <property type="term" value="F:GTP binding"/>
    <property type="evidence" value="ECO:0007669"/>
    <property type="project" value="UniProtKB-KW"/>
</dbReference>
<dbReference type="Pfam" id="PF02881">
    <property type="entry name" value="SRP54_N"/>
    <property type="match status" value="1"/>
</dbReference>
<dbReference type="Proteomes" id="UP000325315">
    <property type="component" value="Unassembled WGS sequence"/>
</dbReference>
<evidence type="ECO:0000313" key="8">
    <source>
        <dbReference type="EMBL" id="KAA3475304.1"/>
    </source>
</evidence>
<dbReference type="InterPro" id="IPR036225">
    <property type="entry name" value="SRP/SRP_N"/>
</dbReference>
<comment type="caution">
    <text evidence="8">The sequence shown here is derived from an EMBL/GenBank/DDBJ whole genome shotgun (WGS) entry which is preliminary data.</text>
</comment>
<dbReference type="GO" id="GO:0003924">
    <property type="term" value="F:GTPase activity"/>
    <property type="evidence" value="ECO:0007669"/>
    <property type="project" value="TreeGrafter"/>
</dbReference>
<protein>
    <submittedName>
        <fullName evidence="8">Cell division protein FtsY-like protein, chloroplastic isoform X1</fullName>
    </submittedName>
</protein>
<dbReference type="SMART" id="SM00963">
    <property type="entry name" value="SRP54_N"/>
    <property type="match status" value="1"/>
</dbReference>
<keyword evidence="8" id="KW-0132">Cell division</keyword>